<dbReference type="InterPro" id="IPR036397">
    <property type="entry name" value="RNaseH_sf"/>
</dbReference>
<dbReference type="EMBL" id="JBHSKM010000044">
    <property type="protein sequence ID" value="MFC5219607.1"/>
    <property type="molecule type" value="Genomic_DNA"/>
</dbReference>
<dbReference type="Gene3D" id="3.30.420.10">
    <property type="entry name" value="Ribonuclease H-like superfamily/Ribonuclease H"/>
    <property type="match status" value="1"/>
</dbReference>
<accession>A0ABW0CWU5</accession>
<proteinExistence type="predicted"/>
<gene>
    <name evidence="2" type="ORF">ACFPQ9_37845</name>
</gene>
<protein>
    <submittedName>
        <fullName evidence="2">DDE-type integrase/transposase/recombinase</fullName>
    </submittedName>
</protein>
<dbReference type="PROSITE" id="PS50994">
    <property type="entry name" value="INTEGRASE"/>
    <property type="match status" value="1"/>
</dbReference>
<dbReference type="Proteomes" id="UP001596263">
    <property type="component" value="Unassembled WGS sequence"/>
</dbReference>
<comment type="caution">
    <text evidence="2">The sequence shown here is derived from an EMBL/GenBank/DDBJ whole genome shotgun (WGS) entry which is preliminary data.</text>
</comment>
<dbReference type="InterPro" id="IPR001584">
    <property type="entry name" value="Integrase_cat-core"/>
</dbReference>
<feature type="domain" description="Integrase catalytic" evidence="1">
    <location>
        <begin position="21"/>
        <end position="157"/>
    </location>
</feature>
<sequence length="157" mass="17930">MRNGLMTSQEQEHKRQFKCWHRAAPMHLWQMDLVGGVFLADGRECKLVTGIDDHSRFVVISTLVTVPSGRAVCEAFVSAMRRYGVPSEVLTDHGKQFTGRFAKPLPVEVMFERICRQNGITARLTKPRSPTTTGKIERFHKTLRREFLDHVAPFASF</sequence>
<dbReference type="Pfam" id="PF00665">
    <property type="entry name" value="rve"/>
    <property type="match status" value="1"/>
</dbReference>
<evidence type="ECO:0000259" key="1">
    <source>
        <dbReference type="PROSITE" id="PS50994"/>
    </source>
</evidence>
<evidence type="ECO:0000313" key="3">
    <source>
        <dbReference type="Proteomes" id="UP001596263"/>
    </source>
</evidence>
<organism evidence="2 3">
    <name type="scientific">Streptomyces coerulescens</name>
    <dbReference type="NCBI Taxonomy" id="29304"/>
    <lineage>
        <taxon>Bacteria</taxon>
        <taxon>Bacillati</taxon>
        <taxon>Actinomycetota</taxon>
        <taxon>Actinomycetes</taxon>
        <taxon>Kitasatosporales</taxon>
        <taxon>Streptomycetaceae</taxon>
        <taxon>Streptomyces</taxon>
    </lineage>
</organism>
<name>A0ABW0CWU5_STRCD</name>
<keyword evidence="3" id="KW-1185">Reference proteome</keyword>
<reference evidence="3" key="1">
    <citation type="journal article" date="2019" name="Int. J. Syst. Evol. Microbiol.">
        <title>The Global Catalogue of Microorganisms (GCM) 10K type strain sequencing project: providing services to taxonomists for standard genome sequencing and annotation.</title>
        <authorList>
            <consortium name="The Broad Institute Genomics Platform"/>
            <consortium name="The Broad Institute Genome Sequencing Center for Infectious Disease"/>
            <person name="Wu L."/>
            <person name="Ma J."/>
        </authorList>
    </citation>
    <scope>NUCLEOTIDE SEQUENCE [LARGE SCALE GENOMIC DNA]</scope>
    <source>
        <strain evidence="3">KCTC 42586</strain>
    </source>
</reference>
<dbReference type="SUPFAM" id="SSF53098">
    <property type="entry name" value="Ribonuclease H-like"/>
    <property type="match status" value="1"/>
</dbReference>
<dbReference type="PANTHER" id="PTHR35004">
    <property type="entry name" value="TRANSPOSASE RV3428C-RELATED"/>
    <property type="match status" value="1"/>
</dbReference>
<dbReference type="InterPro" id="IPR012337">
    <property type="entry name" value="RNaseH-like_sf"/>
</dbReference>
<evidence type="ECO:0000313" key="2">
    <source>
        <dbReference type="EMBL" id="MFC5219607.1"/>
    </source>
</evidence>
<dbReference type="PANTHER" id="PTHR35004:SF7">
    <property type="entry name" value="INTEGRASE PROTEIN"/>
    <property type="match status" value="1"/>
</dbReference>